<dbReference type="EMBL" id="BMAU01021357">
    <property type="protein sequence ID" value="GFY20931.1"/>
    <property type="molecule type" value="Genomic_DNA"/>
</dbReference>
<accession>A0A8X6T5V8</accession>
<dbReference type="Proteomes" id="UP000887159">
    <property type="component" value="Unassembled WGS sequence"/>
</dbReference>
<sequence length="70" mass="7880">MCAFIKSRDKLFAYTVINLLDPAQYRNCYPHIEVVQMPNGGHGSLVVKVMDSWLACHEFEPSAAEDPPID</sequence>
<proteinExistence type="predicted"/>
<keyword evidence="2" id="KW-1185">Reference proteome</keyword>
<reference evidence="1" key="1">
    <citation type="submission" date="2020-08" db="EMBL/GenBank/DDBJ databases">
        <title>Multicomponent nature underlies the extraordinary mechanical properties of spider dragline silk.</title>
        <authorList>
            <person name="Kono N."/>
            <person name="Nakamura H."/>
            <person name="Mori M."/>
            <person name="Yoshida Y."/>
            <person name="Ohtoshi R."/>
            <person name="Malay A.D."/>
            <person name="Moran D.A.P."/>
            <person name="Tomita M."/>
            <person name="Numata K."/>
            <person name="Arakawa K."/>
        </authorList>
    </citation>
    <scope>NUCLEOTIDE SEQUENCE</scope>
</reference>
<protein>
    <submittedName>
        <fullName evidence="1">Uncharacterized protein</fullName>
    </submittedName>
</protein>
<organism evidence="1 2">
    <name type="scientific">Trichonephila clavipes</name>
    <name type="common">Golden silk orbweaver</name>
    <name type="synonym">Nephila clavipes</name>
    <dbReference type="NCBI Taxonomy" id="2585209"/>
    <lineage>
        <taxon>Eukaryota</taxon>
        <taxon>Metazoa</taxon>
        <taxon>Ecdysozoa</taxon>
        <taxon>Arthropoda</taxon>
        <taxon>Chelicerata</taxon>
        <taxon>Arachnida</taxon>
        <taxon>Araneae</taxon>
        <taxon>Araneomorphae</taxon>
        <taxon>Entelegynae</taxon>
        <taxon>Araneoidea</taxon>
        <taxon>Nephilidae</taxon>
        <taxon>Trichonephila</taxon>
    </lineage>
</organism>
<evidence type="ECO:0000313" key="2">
    <source>
        <dbReference type="Proteomes" id="UP000887159"/>
    </source>
</evidence>
<dbReference type="AlphaFoldDB" id="A0A8X6T5V8"/>
<gene>
    <name evidence="1" type="ORF">TNCV_3989751</name>
</gene>
<name>A0A8X6T5V8_TRICX</name>
<comment type="caution">
    <text evidence="1">The sequence shown here is derived from an EMBL/GenBank/DDBJ whole genome shotgun (WGS) entry which is preliminary data.</text>
</comment>
<evidence type="ECO:0000313" key="1">
    <source>
        <dbReference type="EMBL" id="GFY20931.1"/>
    </source>
</evidence>